<name>A0ACC2IHY0_9PLEO</name>
<dbReference type="EMBL" id="JAPHNI010000176">
    <property type="protein sequence ID" value="KAJ8114752.1"/>
    <property type="molecule type" value="Genomic_DNA"/>
</dbReference>
<organism evidence="1 2">
    <name type="scientific">Boeremia exigua</name>
    <dbReference type="NCBI Taxonomy" id="749465"/>
    <lineage>
        <taxon>Eukaryota</taxon>
        <taxon>Fungi</taxon>
        <taxon>Dikarya</taxon>
        <taxon>Ascomycota</taxon>
        <taxon>Pezizomycotina</taxon>
        <taxon>Dothideomycetes</taxon>
        <taxon>Pleosporomycetidae</taxon>
        <taxon>Pleosporales</taxon>
        <taxon>Pleosporineae</taxon>
        <taxon>Didymellaceae</taxon>
        <taxon>Boeremia</taxon>
    </lineage>
</organism>
<dbReference type="Proteomes" id="UP001153331">
    <property type="component" value="Unassembled WGS sequence"/>
</dbReference>
<comment type="caution">
    <text evidence="1">The sequence shown here is derived from an EMBL/GenBank/DDBJ whole genome shotgun (WGS) entry which is preliminary data.</text>
</comment>
<evidence type="ECO:0000313" key="2">
    <source>
        <dbReference type="Proteomes" id="UP001153331"/>
    </source>
</evidence>
<protein>
    <submittedName>
        <fullName evidence="1">Uncharacterized protein</fullName>
    </submittedName>
</protein>
<accession>A0ACC2IHY0</accession>
<keyword evidence="2" id="KW-1185">Reference proteome</keyword>
<evidence type="ECO:0000313" key="1">
    <source>
        <dbReference type="EMBL" id="KAJ8114752.1"/>
    </source>
</evidence>
<reference evidence="1" key="1">
    <citation type="submission" date="2022-11" db="EMBL/GenBank/DDBJ databases">
        <title>Genome Sequence of Boeremia exigua.</title>
        <authorList>
            <person name="Buettner E."/>
        </authorList>
    </citation>
    <scope>NUCLEOTIDE SEQUENCE</scope>
    <source>
        <strain evidence="1">CU02</strain>
    </source>
</reference>
<proteinExistence type="predicted"/>
<sequence length="532" mass="57133">MHSLRAILASIAITEAARCAAPPLNVPLRRLSVTPGTISKGIPISIGTPPQHVVLTPSLQLDTSFVPRYTNSCTHDANTVFPSSDTRWKDQDGKTVCAGIYGGAFDPGLSTTFYDNKTNSPVSEGWFRKMQFSNWHFMTDEFVFLDYLEAYVQQNEALPGKRTCNSTFILPDEDATFGGLSNSVLGLTPNSRTLETLYGEGMIASKSWSLSNDSLCLGCIDVNAHTGDFQDFKVADRQQDGGLPCLLQVKVESLDYHADDTSVGVALLDTAYVACIEPGVSFSVLSADARAKLPKVAGAISEASAGSTSFLRFRIKGGLEVDVGTTELRTGDAGAQLLSTQTGSWGAYGEGVPVLGAPFTDNIVLKWDETTQEYGLANRLLKPSGKKDLVPLGCDDFPSVSRSVETTPSVGIIVGSIIGGFVAGLMFAAAAVFFYWRGQSGVKGKYEAMRGDDAVSLRTIDSGGRTLESRMSNTSIAPTPSLRESIWSRFSQRTILPFKEAYLVGDGQVFEAPEGGTAYPSKRSRSEMSVYP</sequence>
<gene>
    <name evidence="1" type="ORF">OPT61_g3434</name>
</gene>